<dbReference type="EMBL" id="KQ458880">
    <property type="protein sequence ID" value="KPJ04631.1"/>
    <property type="molecule type" value="Genomic_DNA"/>
</dbReference>
<dbReference type="FunFam" id="2.60.40.770:FF:000001">
    <property type="entry name" value="NPC intracellular cholesterol transporter 2"/>
    <property type="match status" value="1"/>
</dbReference>
<evidence type="ECO:0000259" key="5">
    <source>
        <dbReference type="SMART" id="SM00737"/>
    </source>
</evidence>
<keyword evidence="3" id="KW-0964">Secreted</keyword>
<name>A0A194QMD5_PAPXU</name>
<proteinExistence type="inferred from homology"/>
<feature type="signal peptide" evidence="4">
    <location>
        <begin position="1"/>
        <end position="16"/>
    </location>
</feature>
<dbReference type="Gene3D" id="2.60.40.770">
    <property type="match status" value="1"/>
</dbReference>
<dbReference type="PANTHER" id="PTHR11306">
    <property type="entry name" value="NIEMANN PICK TYPE C2 PROTEIN NPC2-RELATED"/>
    <property type="match status" value="1"/>
</dbReference>
<dbReference type="InterPro" id="IPR014756">
    <property type="entry name" value="Ig_E-set"/>
</dbReference>
<evidence type="ECO:0000256" key="3">
    <source>
        <dbReference type="ARBA" id="ARBA00022525"/>
    </source>
</evidence>
<dbReference type="InterPro" id="IPR003172">
    <property type="entry name" value="ML_dom"/>
</dbReference>
<dbReference type="PANTHER" id="PTHR11306:SF55">
    <property type="entry name" value="GEO08227P1-RELATED"/>
    <property type="match status" value="1"/>
</dbReference>
<accession>A0A194QMD5</accession>
<dbReference type="GO" id="GO:0032934">
    <property type="term" value="F:sterol binding"/>
    <property type="evidence" value="ECO:0007669"/>
    <property type="project" value="InterPro"/>
</dbReference>
<dbReference type="SUPFAM" id="SSF81296">
    <property type="entry name" value="E set domains"/>
    <property type="match status" value="1"/>
</dbReference>
<evidence type="ECO:0000313" key="7">
    <source>
        <dbReference type="Proteomes" id="UP000053268"/>
    </source>
</evidence>
<protein>
    <submittedName>
        <fullName evidence="6">MD-2-related lipid-recognition protein</fullName>
    </submittedName>
</protein>
<dbReference type="GO" id="GO:0005576">
    <property type="term" value="C:extracellular region"/>
    <property type="evidence" value="ECO:0007669"/>
    <property type="project" value="UniProtKB-SubCell"/>
</dbReference>
<feature type="domain" description="MD-2-related lipid-recognition" evidence="5">
    <location>
        <begin position="21"/>
        <end position="147"/>
    </location>
</feature>
<dbReference type="Pfam" id="PF02221">
    <property type="entry name" value="E1_DerP2_DerF2"/>
    <property type="match status" value="1"/>
</dbReference>
<keyword evidence="7" id="KW-1185">Reference proteome</keyword>
<dbReference type="AlphaFoldDB" id="A0A194QMD5"/>
<dbReference type="InterPro" id="IPR039670">
    <property type="entry name" value="NPC2-like"/>
</dbReference>
<sequence length="152" mass="16972">MFKTIVILSFLAAASATVIKIDKCENVPEDVCTITESRITPCVNGDECRLKKGKEHAISFDFTPNFSADKLKTAVYYVNAGQDIPFAELRDADGCLYTSCPVSPGVSQQLNYKLRLGKKLPSGNFPIKWRVWNEDNPTQECCFLAKLSISRR</sequence>
<evidence type="ECO:0000256" key="2">
    <source>
        <dbReference type="ARBA" id="ARBA00006370"/>
    </source>
</evidence>
<reference evidence="6 7" key="1">
    <citation type="journal article" date="2015" name="Nat. Commun.">
        <title>Outbred genome sequencing and CRISPR/Cas9 gene editing in butterflies.</title>
        <authorList>
            <person name="Li X."/>
            <person name="Fan D."/>
            <person name="Zhang W."/>
            <person name="Liu G."/>
            <person name="Zhang L."/>
            <person name="Zhao L."/>
            <person name="Fang X."/>
            <person name="Chen L."/>
            <person name="Dong Y."/>
            <person name="Chen Y."/>
            <person name="Ding Y."/>
            <person name="Zhao R."/>
            <person name="Feng M."/>
            <person name="Zhu Y."/>
            <person name="Feng Y."/>
            <person name="Jiang X."/>
            <person name="Zhu D."/>
            <person name="Xiang H."/>
            <person name="Feng X."/>
            <person name="Li S."/>
            <person name="Wang J."/>
            <person name="Zhang G."/>
            <person name="Kronforst M.R."/>
            <person name="Wang W."/>
        </authorList>
    </citation>
    <scope>NUCLEOTIDE SEQUENCE [LARGE SCALE GENOMIC DNA]</scope>
    <source>
        <strain evidence="6">Ya'a_city_454_Px</strain>
        <tissue evidence="6">Whole body</tissue>
    </source>
</reference>
<dbReference type="Proteomes" id="UP000053268">
    <property type="component" value="Unassembled WGS sequence"/>
</dbReference>
<dbReference type="GO" id="GO:0015918">
    <property type="term" value="P:sterol transport"/>
    <property type="evidence" value="ECO:0007669"/>
    <property type="project" value="InterPro"/>
</dbReference>
<dbReference type="STRING" id="66420.A0A194QMD5"/>
<gene>
    <name evidence="6" type="ORF">RR46_03242</name>
</gene>
<organism evidence="6 7">
    <name type="scientific">Papilio xuthus</name>
    <name type="common">Asian swallowtail butterfly</name>
    <dbReference type="NCBI Taxonomy" id="66420"/>
    <lineage>
        <taxon>Eukaryota</taxon>
        <taxon>Metazoa</taxon>
        <taxon>Ecdysozoa</taxon>
        <taxon>Arthropoda</taxon>
        <taxon>Hexapoda</taxon>
        <taxon>Insecta</taxon>
        <taxon>Pterygota</taxon>
        <taxon>Neoptera</taxon>
        <taxon>Endopterygota</taxon>
        <taxon>Lepidoptera</taxon>
        <taxon>Glossata</taxon>
        <taxon>Ditrysia</taxon>
        <taxon>Papilionoidea</taxon>
        <taxon>Papilionidae</taxon>
        <taxon>Papilioninae</taxon>
        <taxon>Papilio</taxon>
    </lineage>
</organism>
<comment type="subcellular location">
    <subcellularLocation>
        <location evidence="1">Secreted</location>
    </subcellularLocation>
</comment>
<keyword evidence="4" id="KW-0732">Signal</keyword>
<dbReference type="SMART" id="SM00737">
    <property type="entry name" value="ML"/>
    <property type="match status" value="1"/>
</dbReference>
<comment type="similarity">
    <text evidence="2">Belongs to the NPC2 family.</text>
</comment>
<evidence type="ECO:0000256" key="4">
    <source>
        <dbReference type="SAM" id="SignalP"/>
    </source>
</evidence>
<feature type="chain" id="PRO_5008264479" evidence="4">
    <location>
        <begin position="17"/>
        <end position="152"/>
    </location>
</feature>
<evidence type="ECO:0000313" key="6">
    <source>
        <dbReference type="EMBL" id="KPJ04631.1"/>
    </source>
</evidence>
<evidence type="ECO:0000256" key="1">
    <source>
        <dbReference type="ARBA" id="ARBA00004613"/>
    </source>
</evidence>